<keyword evidence="2" id="KW-1185">Reference proteome</keyword>
<proteinExistence type="predicted"/>
<dbReference type="STRING" id="200904.GCA_900168775_00040"/>
<dbReference type="Gene3D" id="3.10.290.10">
    <property type="entry name" value="RNA-binding S4 domain"/>
    <property type="match status" value="1"/>
</dbReference>
<dbReference type="EMBL" id="QNRI01000003">
    <property type="protein sequence ID" value="RBO99942.1"/>
    <property type="molecule type" value="Genomic_DNA"/>
</dbReference>
<dbReference type="InterPro" id="IPR036986">
    <property type="entry name" value="S4_RNA-bd_sf"/>
</dbReference>
<reference evidence="1 2" key="1">
    <citation type="submission" date="2018-06" db="EMBL/GenBank/DDBJ databases">
        <title>Genomic Encyclopedia of Type Strains, Phase IV (KMG-IV): sequencing the most valuable type-strain genomes for metagenomic binning, comparative biology and taxonomic classification.</title>
        <authorList>
            <person name="Goeker M."/>
        </authorList>
    </citation>
    <scope>NUCLEOTIDE SEQUENCE [LARGE SCALE GENOMIC DNA]</scope>
    <source>
        <strain evidence="1 2">DSM 15140</strain>
    </source>
</reference>
<dbReference type="InterPro" id="IPR014330">
    <property type="entry name" value="RNA-bd_S4-rel_YaaA"/>
</dbReference>
<dbReference type="Proteomes" id="UP000252254">
    <property type="component" value="Unassembled WGS sequence"/>
</dbReference>
<accession>A0A366EC78</accession>
<dbReference type="NCBIfam" id="TIGR02988">
    <property type="entry name" value="YaaA_near_RecF"/>
    <property type="match status" value="1"/>
</dbReference>
<evidence type="ECO:0000313" key="2">
    <source>
        <dbReference type="Proteomes" id="UP000252254"/>
    </source>
</evidence>
<gene>
    <name evidence="1" type="ORF">DES48_103270</name>
</gene>
<dbReference type="AlphaFoldDB" id="A0A366EC78"/>
<sequence>MNKETIFIQSDYIQLGQLLKLANIVESGGMVKPFLADCDVFINGEQDQRRGRKLYTGDVVEIPEVGIFEIAQETK</sequence>
<dbReference type="RefSeq" id="WP_079710062.1">
    <property type="nucleotide sequence ID" value="NZ_BAABQN010000004.1"/>
</dbReference>
<name>A0A366EC78_9BACI</name>
<evidence type="ECO:0000313" key="1">
    <source>
        <dbReference type="EMBL" id="RBO99942.1"/>
    </source>
</evidence>
<dbReference type="OrthoDB" id="9811532at2"/>
<dbReference type="GO" id="GO:0003723">
    <property type="term" value="F:RNA binding"/>
    <property type="evidence" value="ECO:0007669"/>
    <property type="project" value="InterPro"/>
</dbReference>
<dbReference type="Pfam" id="PF13275">
    <property type="entry name" value="S4_2"/>
    <property type="match status" value="1"/>
</dbReference>
<organism evidence="1 2">
    <name type="scientific">Paraliobacillus ryukyuensis</name>
    <dbReference type="NCBI Taxonomy" id="200904"/>
    <lineage>
        <taxon>Bacteria</taxon>
        <taxon>Bacillati</taxon>
        <taxon>Bacillota</taxon>
        <taxon>Bacilli</taxon>
        <taxon>Bacillales</taxon>
        <taxon>Bacillaceae</taxon>
        <taxon>Paraliobacillus</taxon>
    </lineage>
</organism>
<dbReference type="SUPFAM" id="SSF55174">
    <property type="entry name" value="Alpha-L RNA-binding motif"/>
    <property type="match status" value="1"/>
</dbReference>
<comment type="caution">
    <text evidence="1">The sequence shown here is derived from an EMBL/GenBank/DDBJ whole genome shotgun (WGS) entry which is preliminary data.</text>
</comment>
<protein>
    <submittedName>
        <fullName evidence="1">S4 domain protein YaaA</fullName>
    </submittedName>
</protein>